<dbReference type="InterPro" id="IPR036465">
    <property type="entry name" value="vWFA_dom_sf"/>
</dbReference>
<feature type="domain" description="VWFA" evidence="3">
    <location>
        <begin position="302"/>
        <end position="475"/>
    </location>
</feature>
<dbReference type="Pfam" id="PF00059">
    <property type="entry name" value="Lectin_C"/>
    <property type="match status" value="1"/>
</dbReference>
<dbReference type="SMART" id="SM00327">
    <property type="entry name" value="VWA"/>
    <property type="match status" value="1"/>
</dbReference>
<dbReference type="InterPro" id="IPR016187">
    <property type="entry name" value="CTDL_fold"/>
</dbReference>
<protein>
    <recommendedName>
        <fullName evidence="7">C-type lectin domain-containing protein</fullName>
    </recommendedName>
</protein>
<keyword evidence="1" id="KW-0732">Signal</keyword>
<dbReference type="CDD" id="cd00037">
    <property type="entry name" value="CLECT"/>
    <property type="match status" value="1"/>
</dbReference>
<dbReference type="CDD" id="cd01099">
    <property type="entry name" value="PAN_AP_HGF"/>
    <property type="match status" value="2"/>
</dbReference>
<feature type="signal peptide" evidence="1">
    <location>
        <begin position="1"/>
        <end position="22"/>
    </location>
</feature>
<feature type="domain" description="Apple" evidence="4">
    <location>
        <begin position="208"/>
        <end position="291"/>
    </location>
</feature>
<dbReference type="InterPro" id="IPR003609">
    <property type="entry name" value="Pan_app"/>
</dbReference>
<evidence type="ECO:0000259" key="2">
    <source>
        <dbReference type="PROSITE" id="PS50041"/>
    </source>
</evidence>
<evidence type="ECO:0000259" key="4">
    <source>
        <dbReference type="PROSITE" id="PS50948"/>
    </source>
</evidence>
<dbReference type="Pfam" id="PF00092">
    <property type="entry name" value="VWA"/>
    <property type="match status" value="1"/>
</dbReference>
<dbReference type="InterPro" id="IPR016186">
    <property type="entry name" value="C-type_lectin-like/link_sf"/>
</dbReference>
<evidence type="ECO:0008006" key="7">
    <source>
        <dbReference type="Google" id="ProtNLM"/>
    </source>
</evidence>
<dbReference type="PANTHER" id="PTHR47327:SF12">
    <property type="entry name" value="APPLE DOMAIN-CONTAINING PROTEIN"/>
    <property type="match status" value="1"/>
</dbReference>
<evidence type="ECO:0000256" key="1">
    <source>
        <dbReference type="SAM" id="SignalP"/>
    </source>
</evidence>
<dbReference type="Gene3D" id="3.50.4.10">
    <property type="entry name" value="Hepatocyte Growth Factor"/>
    <property type="match status" value="2"/>
</dbReference>
<dbReference type="Gene3D" id="3.40.50.410">
    <property type="entry name" value="von Willebrand factor, type A domain"/>
    <property type="match status" value="1"/>
</dbReference>
<dbReference type="EMBL" id="AZBU02000007">
    <property type="protein sequence ID" value="TKR70399.1"/>
    <property type="molecule type" value="Genomic_DNA"/>
</dbReference>
<dbReference type="SUPFAM" id="SSF57414">
    <property type="entry name" value="Hairpin loop containing domain-like"/>
    <property type="match status" value="2"/>
</dbReference>
<reference evidence="5 6" key="2">
    <citation type="journal article" date="2019" name="G3 (Bethesda)">
        <title>Hybrid Assembly of the Genome of the Entomopathogenic Nematode Steinernema carpocapsae Identifies the X-Chromosome.</title>
        <authorList>
            <person name="Serra L."/>
            <person name="Macchietto M."/>
            <person name="Macias-Munoz A."/>
            <person name="McGill C.J."/>
            <person name="Rodriguez I.M."/>
            <person name="Rodriguez B."/>
            <person name="Murad R."/>
            <person name="Mortazavi A."/>
        </authorList>
    </citation>
    <scope>NUCLEOTIDE SEQUENCE [LARGE SCALE GENOMIC DNA]</scope>
    <source>
        <strain evidence="5 6">ALL</strain>
    </source>
</reference>
<feature type="domain" description="Apple" evidence="4">
    <location>
        <begin position="97"/>
        <end position="181"/>
    </location>
</feature>
<dbReference type="SUPFAM" id="SSF56436">
    <property type="entry name" value="C-type lectin-like"/>
    <property type="match status" value="2"/>
</dbReference>
<sequence length="590" mass="67358">MAAASKWTSFAIFLTCTLFCKALVCPEKWTFFNGKCWFYSTQSERWPEARDECRLRYGSDLAVINGEREDNFLNYLAFNSDRFIQFDTGTIPHRRECFQKTENYILLGSAVVSPGDTRSLGECADHCLNSNARFAFSCKSAIWFETTKECVLNDGNSKDNPELFVENTDPKRVVEYLENNCIEAIPNEEDSNPVQREEIRVIPGVRNCFEKFKHSSLIGFADTVIENVSERECLSKCWRCEKCLLGKRCKSAVYYREARECILLSKNRRGNLESMNSNEQSADFYERRRECVPENCADSEINLIFVLDGSQSIGAERFNRSVSWISDIVETINDATVFWNAAVIQVGETPAFDYDIPLSSFDTLNAFRQNLSTIGWKRMPKSGLGFAARQIVSQWKEPKETIDQTWIIFLTDGVNNDQITSEYHQMKANKNISIYAIGNSDFVDKSTLHALASSVQHVLTNGTLEEALHMFSKDICSEDALARMRPSSDAVSSLFNDEFVQKSSSTQGGVWLGLRRGNYGTLEWVDGSALSEYYVKPIAKRLEILPENGECILREEEKMWHLENCMERHEFVCSSTPLQNLNDKLRNVVQ</sequence>
<dbReference type="AlphaFoldDB" id="A0A4U5MLM9"/>
<feature type="chain" id="PRO_5020958386" description="C-type lectin domain-containing protein" evidence="1">
    <location>
        <begin position="23"/>
        <end position="590"/>
    </location>
</feature>
<evidence type="ECO:0000313" key="5">
    <source>
        <dbReference type="EMBL" id="TKR70399.1"/>
    </source>
</evidence>
<dbReference type="PROSITE" id="PS50234">
    <property type="entry name" value="VWFA"/>
    <property type="match status" value="1"/>
</dbReference>
<dbReference type="Pfam" id="PF00024">
    <property type="entry name" value="PAN_1"/>
    <property type="match status" value="2"/>
</dbReference>
<dbReference type="GO" id="GO:0009653">
    <property type="term" value="P:anatomical structure morphogenesis"/>
    <property type="evidence" value="ECO:0007669"/>
    <property type="project" value="TreeGrafter"/>
</dbReference>
<evidence type="ECO:0000313" key="6">
    <source>
        <dbReference type="Proteomes" id="UP000298663"/>
    </source>
</evidence>
<dbReference type="PROSITE" id="PS50041">
    <property type="entry name" value="C_TYPE_LECTIN_2"/>
    <property type="match status" value="1"/>
</dbReference>
<evidence type="ECO:0000259" key="3">
    <source>
        <dbReference type="PROSITE" id="PS50234"/>
    </source>
</evidence>
<dbReference type="PROSITE" id="PS50948">
    <property type="entry name" value="PAN"/>
    <property type="match status" value="2"/>
</dbReference>
<comment type="caution">
    <text evidence="5">The sequence shown here is derived from an EMBL/GenBank/DDBJ whole genome shotgun (WGS) entry which is preliminary data.</text>
</comment>
<dbReference type="InterPro" id="IPR001304">
    <property type="entry name" value="C-type_lectin-like"/>
</dbReference>
<dbReference type="Gene3D" id="3.10.100.10">
    <property type="entry name" value="Mannose-Binding Protein A, subunit A"/>
    <property type="match status" value="2"/>
</dbReference>
<dbReference type="Proteomes" id="UP000298663">
    <property type="component" value="Unassembled WGS sequence"/>
</dbReference>
<name>A0A4U5MLM9_STECR</name>
<dbReference type="OrthoDB" id="5826192at2759"/>
<dbReference type="PANTHER" id="PTHR47327">
    <property type="entry name" value="FI18240P1-RELATED"/>
    <property type="match status" value="1"/>
</dbReference>
<gene>
    <name evidence="5" type="ORF">L596_022433</name>
</gene>
<dbReference type="PRINTS" id="PR00453">
    <property type="entry name" value="VWFADOMAIN"/>
</dbReference>
<organism evidence="5 6">
    <name type="scientific">Steinernema carpocapsae</name>
    <name type="common">Entomopathogenic nematode</name>
    <dbReference type="NCBI Taxonomy" id="34508"/>
    <lineage>
        <taxon>Eukaryota</taxon>
        <taxon>Metazoa</taxon>
        <taxon>Ecdysozoa</taxon>
        <taxon>Nematoda</taxon>
        <taxon>Chromadorea</taxon>
        <taxon>Rhabditida</taxon>
        <taxon>Tylenchina</taxon>
        <taxon>Panagrolaimomorpha</taxon>
        <taxon>Strongyloidoidea</taxon>
        <taxon>Steinernematidae</taxon>
        <taxon>Steinernema</taxon>
    </lineage>
</organism>
<reference evidence="5 6" key="1">
    <citation type="journal article" date="2015" name="Genome Biol.">
        <title>Comparative genomics of Steinernema reveals deeply conserved gene regulatory networks.</title>
        <authorList>
            <person name="Dillman A.R."/>
            <person name="Macchietto M."/>
            <person name="Porter C.F."/>
            <person name="Rogers A."/>
            <person name="Williams B."/>
            <person name="Antoshechkin I."/>
            <person name="Lee M.M."/>
            <person name="Goodwin Z."/>
            <person name="Lu X."/>
            <person name="Lewis E.E."/>
            <person name="Goodrich-Blair H."/>
            <person name="Stock S.P."/>
            <person name="Adams B.J."/>
            <person name="Sternberg P.W."/>
            <person name="Mortazavi A."/>
        </authorList>
    </citation>
    <scope>NUCLEOTIDE SEQUENCE [LARGE SCALE GENOMIC DNA]</scope>
    <source>
        <strain evidence="5 6">ALL</strain>
    </source>
</reference>
<keyword evidence="6" id="KW-1185">Reference proteome</keyword>
<dbReference type="SUPFAM" id="SSF53300">
    <property type="entry name" value="vWA-like"/>
    <property type="match status" value="1"/>
</dbReference>
<proteinExistence type="predicted"/>
<dbReference type="SMART" id="SM00473">
    <property type="entry name" value="PAN_AP"/>
    <property type="match status" value="2"/>
</dbReference>
<accession>A0A4U5MLM9</accession>
<feature type="domain" description="C-type lectin" evidence="2">
    <location>
        <begin position="476"/>
        <end position="574"/>
    </location>
</feature>
<dbReference type="InterPro" id="IPR002035">
    <property type="entry name" value="VWF_A"/>
</dbReference>
<dbReference type="InterPro" id="IPR052774">
    <property type="entry name" value="Celegans_DevNeuronal_Protein"/>
</dbReference>